<protein>
    <submittedName>
        <fullName evidence="4">Colanic acid biosynthesis acetyltransferase</fullName>
    </submittedName>
</protein>
<gene>
    <name evidence="4" type="ORF">ACFFGA_02470</name>
</gene>
<sequence length="188" mass="21228">MNQSIQDLSLYKTPKGFRGKSKYVVQLWWITYALFFKPSPQILYGWRRFLLRSFGAKIGKGVIIRPSAQITYPWKVSIGDHSWIGDEVVLYSLGEIEIGSNTVISQRSYICTGSHDYKSESFDIYSQKITIGKKCWLATDVYVAPSVTIGDFTVVGARSSVFSDLPHNKVCIGSPAKPIKDRILISEY</sequence>
<dbReference type="Gene3D" id="2.160.10.10">
    <property type="entry name" value="Hexapeptide repeat proteins"/>
    <property type="match status" value="1"/>
</dbReference>
<accession>A0ABV6Q694</accession>
<evidence type="ECO:0000256" key="3">
    <source>
        <dbReference type="ARBA" id="ARBA00022737"/>
    </source>
</evidence>
<dbReference type="InterPro" id="IPR018357">
    <property type="entry name" value="Hexapep_transf_CS"/>
</dbReference>
<reference evidence="4 5" key="1">
    <citation type="submission" date="2024-09" db="EMBL/GenBank/DDBJ databases">
        <authorList>
            <person name="Sun Q."/>
            <person name="Mori K."/>
        </authorList>
    </citation>
    <scope>NUCLEOTIDE SEQUENCE [LARGE SCALE GENOMIC DNA]</scope>
    <source>
        <strain evidence="4 5">NCAIM B.02481</strain>
    </source>
</reference>
<evidence type="ECO:0000256" key="1">
    <source>
        <dbReference type="ARBA" id="ARBA00007274"/>
    </source>
</evidence>
<organism evidence="4 5">
    <name type="scientific">Winogradskyella pulchriflava</name>
    <dbReference type="NCBI Taxonomy" id="1110688"/>
    <lineage>
        <taxon>Bacteria</taxon>
        <taxon>Pseudomonadati</taxon>
        <taxon>Bacteroidota</taxon>
        <taxon>Flavobacteriia</taxon>
        <taxon>Flavobacteriales</taxon>
        <taxon>Flavobacteriaceae</taxon>
        <taxon>Winogradskyella</taxon>
    </lineage>
</organism>
<dbReference type="RefSeq" id="WP_386059152.1">
    <property type="nucleotide sequence ID" value="NZ_JBHLTQ010000001.1"/>
</dbReference>
<dbReference type="SUPFAM" id="SSF51161">
    <property type="entry name" value="Trimeric LpxA-like enzymes"/>
    <property type="match status" value="1"/>
</dbReference>
<name>A0ABV6Q694_9FLAO</name>
<evidence type="ECO:0000313" key="5">
    <source>
        <dbReference type="Proteomes" id="UP001589832"/>
    </source>
</evidence>
<dbReference type="EMBL" id="JBHLTQ010000001">
    <property type="protein sequence ID" value="MFC0603402.1"/>
    <property type="molecule type" value="Genomic_DNA"/>
</dbReference>
<dbReference type="PANTHER" id="PTHR23416:SF23">
    <property type="entry name" value="ACETYLTRANSFERASE C18B11.09C-RELATED"/>
    <property type="match status" value="1"/>
</dbReference>
<dbReference type="InterPro" id="IPR011004">
    <property type="entry name" value="Trimer_LpxA-like_sf"/>
</dbReference>
<proteinExistence type="inferred from homology"/>
<dbReference type="CDD" id="cd05825">
    <property type="entry name" value="LbH_wcaF_like"/>
    <property type="match status" value="1"/>
</dbReference>
<comment type="similarity">
    <text evidence="1">Belongs to the transferase hexapeptide repeat family.</text>
</comment>
<evidence type="ECO:0000256" key="2">
    <source>
        <dbReference type="ARBA" id="ARBA00022679"/>
    </source>
</evidence>
<keyword evidence="3" id="KW-0677">Repeat</keyword>
<dbReference type="NCBIfam" id="NF007797">
    <property type="entry name" value="PRK10502.1"/>
    <property type="match status" value="1"/>
</dbReference>
<dbReference type="PANTHER" id="PTHR23416">
    <property type="entry name" value="SIALIC ACID SYNTHASE-RELATED"/>
    <property type="match status" value="1"/>
</dbReference>
<dbReference type="InterPro" id="IPR051159">
    <property type="entry name" value="Hexapeptide_acetyltransf"/>
</dbReference>
<evidence type="ECO:0000313" key="4">
    <source>
        <dbReference type="EMBL" id="MFC0603402.1"/>
    </source>
</evidence>
<keyword evidence="5" id="KW-1185">Reference proteome</keyword>
<comment type="caution">
    <text evidence="4">The sequence shown here is derived from an EMBL/GenBank/DDBJ whole genome shotgun (WGS) entry which is preliminary data.</text>
</comment>
<dbReference type="Proteomes" id="UP001589832">
    <property type="component" value="Unassembled WGS sequence"/>
</dbReference>
<dbReference type="PROSITE" id="PS00101">
    <property type="entry name" value="HEXAPEP_TRANSFERASES"/>
    <property type="match status" value="1"/>
</dbReference>
<keyword evidence="2" id="KW-0808">Transferase</keyword>